<protein>
    <recommendedName>
        <fullName evidence="3">HD/PDEase domain-containing protein</fullName>
    </recommendedName>
</protein>
<dbReference type="STRING" id="1841610.A6X21_03540"/>
<dbReference type="OrthoDB" id="9805698at2"/>
<evidence type="ECO:0000313" key="2">
    <source>
        <dbReference type="Proteomes" id="UP000094828"/>
    </source>
</evidence>
<organism evidence="1 2">
    <name type="scientific">Planctopirus hydrillae</name>
    <dbReference type="NCBI Taxonomy" id="1841610"/>
    <lineage>
        <taxon>Bacteria</taxon>
        <taxon>Pseudomonadati</taxon>
        <taxon>Planctomycetota</taxon>
        <taxon>Planctomycetia</taxon>
        <taxon>Planctomycetales</taxon>
        <taxon>Planctomycetaceae</taxon>
        <taxon>Planctopirus</taxon>
    </lineage>
</organism>
<dbReference type="AlphaFoldDB" id="A0A1C3END6"/>
<keyword evidence="2" id="KW-1185">Reference proteome</keyword>
<proteinExistence type="predicted"/>
<dbReference type="Gene3D" id="1.10.3210.10">
    <property type="entry name" value="Hypothetical protein af1432"/>
    <property type="match status" value="1"/>
</dbReference>
<gene>
    <name evidence="1" type="ORF">A6X21_03540</name>
</gene>
<evidence type="ECO:0008006" key="3">
    <source>
        <dbReference type="Google" id="ProtNLM"/>
    </source>
</evidence>
<accession>A0A1C3END6</accession>
<reference evidence="1 2" key="1">
    <citation type="submission" date="2016-05" db="EMBL/GenBank/DDBJ databases">
        <title>Genomic and physiological characterization of Planctopirus sp. isolated from fresh water lake.</title>
        <authorList>
            <person name="Subhash Y."/>
            <person name="Ramana C."/>
        </authorList>
    </citation>
    <scope>NUCLEOTIDE SEQUENCE [LARGE SCALE GENOMIC DNA]</scope>
    <source>
        <strain evidence="1 2">JC280</strain>
    </source>
</reference>
<comment type="caution">
    <text evidence="1">The sequence shown here is derived from an EMBL/GenBank/DDBJ whole genome shotgun (WGS) entry which is preliminary data.</text>
</comment>
<sequence length="277" mass="31132">MPTRRFSSEDDPGILRAELAREAARLLVRGKVQNFSTARKRAARSLSTQRLTAAHQPSNQEIQREIDLLLKPLQLDIAGHFSPAEQATTSSKICPEDFISPPAENSIQPGGVAPESRVQPEPSTADFYIRLANLLYRLESVRLDSHEHPEGDALYHSLQVFEIGRSIEPYDEEFLIACLLHDVGLTINPRQPILSTFDVLGDWLSERTRWFIEQRPVASAGLRQGRFLQSLRKHPDFDLLVELARADRDGRVAGAQVPDVEEVIAYLMALDEMCQGE</sequence>
<name>A0A1C3END6_9PLAN</name>
<dbReference type="Proteomes" id="UP000094828">
    <property type="component" value="Unassembled WGS sequence"/>
</dbReference>
<dbReference type="EMBL" id="LYDR01000039">
    <property type="protein sequence ID" value="ODA34750.1"/>
    <property type="molecule type" value="Genomic_DNA"/>
</dbReference>
<dbReference type="RefSeq" id="WP_068846223.1">
    <property type="nucleotide sequence ID" value="NZ_LYDR01000039.1"/>
</dbReference>
<evidence type="ECO:0000313" key="1">
    <source>
        <dbReference type="EMBL" id="ODA34750.1"/>
    </source>
</evidence>